<evidence type="ECO:0000256" key="13">
    <source>
        <dbReference type="ARBA" id="ARBA00022840"/>
    </source>
</evidence>
<keyword evidence="6 19" id="KW-0963">Cytoplasm</keyword>
<evidence type="ECO:0000256" key="1">
    <source>
        <dbReference type="ARBA" id="ARBA00001933"/>
    </source>
</evidence>
<proteinExistence type="inferred from homology"/>
<feature type="binding site" evidence="19">
    <location>
        <position position="453"/>
    </location>
    <ligand>
        <name>Zn(2+)</name>
        <dbReference type="ChEBI" id="CHEBI:29105"/>
    </ligand>
</feature>
<dbReference type="Pfam" id="PF00291">
    <property type="entry name" value="PALP"/>
    <property type="match status" value="1"/>
</dbReference>
<comment type="cofactor">
    <cofactor evidence="1">
        <name>pyridoxal 5'-phosphate</name>
        <dbReference type="ChEBI" id="CHEBI:597326"/>
    </cofactor>
</comment>
<evidence type="ECO:0000256" key="7">
    <source>
        <dbReference type="ARBA" id="ARBA00022598"/>
    </source>
</evidence>
<dbReference type="Gene3D" id="3.40.50.1100">
    <property type="match status" value="1"/>
</dbReference>
<name>C0QCN7_DESAH</name>
<evidence type="ECO:0000256" key="10">
    <source>
        <dbReference type="ARBA" id="ARBA00022723"/>
    </source>
</evidence>
<dbReference type="GO" id="GO:0004817">
    <property type="term" value="F:cysteine-tRNA ligase activity"/>
    <property type="evidence" value="ECO:0007669"/>
    <property type="project" value="UniProtKB-UniRule"/>
</dbReference>
<dbReference type="InterPro" id="IPR014729">
    <property type="entry name" value="Rossmann-like_a/b/a_fold"/>
</dbReference>
<reference evidence="21 22" key="1">
    <citation type="journal article" date="2009" name="Environ. Microbiol.">
        <title>Genome sequence of Desulfobacterium autotrophicum HRM2, a marine sulfate reducer oxidizing organic carbon completely to carbon dioxide.</title>
        <authorList>
            <person name="Strittmatter A.W."/>
            <person name="Liesegang H."/>
            <person name="Rabus R."/>
            <person name="Decker I."/>
            <person name="Amann J."/>
            <person name="Andres S."/>
            <person name="Henne A."/>
            <person name="Fricke W.F."/>
            <person name="Martinez-Arias R."/>
            <person name="Bartels D."/>
            <person name="Goesmann A."/>
            <person name="Krause L."/>
            <person name="Puehler A."/>
            <person name="Klenk H.P."/>
            <person name="Richter M."/>
            <person name="Schuler M."/>
            <person name="Gloeckner F.O."/>
            <person name="Meyerdierks A."/>
            <person name="Gottschalk G."/>
            <person name="Amann R."/>
        </authorList>
    </citation>
    <scope>NUCLEOTIDE SEQUENCE [LARGE SCALE GENOMIC DNA]</scope>
    <source>
        <strain evidence="22">ATCC 43914 / DSM 3382 / HRM2</strain>
    </source>
</reference>
<comment type="caution">
    <text evidence="19">Lacks conserved residue(s) required for the propagation of feature annotation.</text>
</comment>
<feature type="domain" description="Cysteinyl-tRNA synthetase class Ia DALR" evidence="20">
    <location>
        <begin position="563"/>
        <end position="626"/>
    </location>
</feature>
<dbReference type="Pfam" id="PF01406">
    <property type="entry name" value="tRNA-synt_1e"/>
    <property type="match status" value="1"/>
</dbReference>
<comment type="cofactor">
    <cofactor evidence="19">
        <name>Zn(2+)</name>
        <dbReference type="ChEBI" id="CHEBI:29105"/>
    </cofactor>
    <text evidence="19">Binds 1 zinc ion per subunit.</text>
</comment>
<dbReference type="GO" id="GO:0008270">
    <property type="term" value="F:zinc ion binding"/>
    <property type="evidence" value="ECO:0007669"/>
    <property type="project" value="UniProtKB-UniRule"/>
</dbReference>
<evidence type="ECO:0000256" key="16">
    <source>
        <dbReference type="ARBA" id="ARBA00023146"/>
    </source>
</evidence>
<evidence type="ECO:0000256" key="4">
    <source>
        <dbReference type="ARBA" id="ARBA00007103"/>
    </source>
</evidence>
<evidence type="ECO:0000256" key="9">
    <source>
        <dbReference type="ARBA" id="ARBA00022679"/>
    </source>
</evidence>
<dbReference type="AlphaFoldDB" id="C0QCN7"/>
<evidence type="ECO:0000256" key="18">
    <source>
        <dbReference type="ARBA" id="ARBA00047931"/>
    </source>
</evidence>
<comment type="subcellular location">
    <subcellularLocation>
        <location evidence="2 19">Cytoplasm</location>
    </subcellularLocation>
</comment>
<keyword evidence="15 19" id="KW-0648">Protein biosynthesis</keyword>
<evidence type="ECO:0000256" key="15">
    <source>
        <dbReference type="ARBA" id="ARBA00022917"/>
    </source>
</evidence>
<dbReference type="EMBL" id="CP001087">
    <property type="protein sequence ID" value="ACN15114.1"/>
    <property type="molecule type" value="Genomic_DNA"/>
</dbReference>
<dbReference type="Proteomes" id="UP000000442">
    <property type="component" value="Chromosome"/>
</dbReference>
<dbReference type="FunFam" id="3.40.50.1100:FF:000006">
    <property type="entry name" value="Cysteine synthase"/>
    <property type="match status" value="1"/>
</dbReference>
<evidence type="ECO:0000256" key="6">
    <source>
        <dbReference type="ARBA" id="ARBA00022490"/>
    </source>
</evidence>
<dbReference type="GO" id="GO:0005524">
    <property type="term" value="F:ATP binding"/>
    <property type="evidence" value="ECO:0007669"/>
    <property type="project" value="UniProtKB-UniRule"/>
</dbReference>
<evidence type="ECO:0000313" key="21">
    <source>
        <dbReference type="EMBL" id="ACN15114.1"/>
    </source>
</evidence>
<comment type="catalytic activity">
    <reaction evidence="19">
        <text>tRNA(Cys) + L-cysteine + ATP = L-cysteinyl-tRNA(Cys) + AMP + diphosphate</text>
        <dbReference type="Rhea" id="RHEA:17773"/>
        <dbReference type="Rhea" id="RHEA-COMP:9661"/>
        <dbReference type="Rhea" id="RHEA-COMP:9679"/>
        <dbReference type="ChEBI" id="CHEBI:30616"/>
        <dbReference type="ChEBI" id="CHEBI:33019"/>
        <dbReference type="ChEBI" id="CHEBI:35235"/>
        <dbReference type="ChEBI" id="CHEBI:78442"/>
        <dbReference type="ChEBI" id="CHEBI:78517"/>
        <dbReference type="ChEBI" id="CHEBI:456215"/>
        <dbReference type="EC" id="6.1.1.16"/>
    </reaction>
</comment>
<dbReference type="HOGENOM" id="CLU_013528_5_1_7"/>
<evidence type="ECO:0000256" key="8">
    <source>
        <dbReference type="ARBA" id="ARBA00022605"/>
    </source>
</evidence>
<dbReference type="InterPro" id="IPR001926">
    <property type="entry name" value="TrpB-like_PALP"/>
</dbReference>
<keyword evidence="8" id="KW-0028">Amino-acid biosynthesis</keyword>
<dbReference type="eggNOG" id="COG0215">
    <property type="taxonomic scope" value="Bacteria"/>
</dbReference>
<evidence type="ECO:0000256" key="3">
    <source>
        <dbReference type="ARBA" id="ARBA00005594"/>
    </source>
</evidence>
<dbReference type="EC" id="6.1.1.16" evidence="19"/>
<gene>
    <name evidence="19" type="primary">cysS</name>
    <name evidence="21" type="synonym">cysS1</name>
    <name evidence="21" type="ordered locus">HRM2_20130</name>
</gene>
<dbReference type="HAMAP" id="MF_00041">
    <property type="entry name" value="Cys_tRNA_synth"/>
    <property type="match status" value="1"/>
</dbReference>
<keyword evidence="7 19" id="KW-0436">Ligase</keyword>
<dbReference type="eggNOG" id="COG0031">
    <property type="taxonomic scope" value="Bacteria"/>
</dbReference>
<dbReference type="NCBIfam" id="TIGR00435">
    <property type="entry name" value="cysS"/>
    <property type="match status" value="1"/>
</dbReference>
<keyword evidence="9" id="KW-0808">Transferase</keyword>
<feature type="binding site" evidence="19">
    <location>
        <position position="239"/>
    </location>
    <ligand>
        <name>Zn(2+)</name>
        <dbReference type="ChEBI" id="CHEBI:29105"/>
    </ligand>
</feature>
<keyword evidence="13 19" id="KW-0067">ATP-binding</keyword>
<keyword evidence="22" id="KW-1185">Reference proteome</keyword>
<comment type="similarity">
    <text evidence="3 19">Belongs to the class-I aminoacyl-tRNA synthetase family.</text>
</comment>
<dbReference type="SUPFAM" id="SSF47323">
    <property type="entry name" value="Anticodon-binding domain of a subclass of class I aminoacyl-tRNA synthetases"/>
    <property type="match status" value="1"/>
</dbReference>
<evidence type="ECO:0000256" key="14">
    <source>
        <dbReference type="ARBA" id="ARBA00022898"/>
    </source>
</evidence>
<evidence type="ECO:0000259" key="20">
    <source>
        <dbReference type="SMART" id="SM00840"/>
    </source>
</evidence>
<evidence type="ECO:0000256" key="17">
    <source>
        <dbReference type="ARBA" id="ARBA00023192"/>
    </source>
</evidence>
<keyword evidence="16 19" id="KW-0030">Aminoacyl-tRNA synthetase</keyword>
<dbReference type="InterPro" id="IPR015803">
    <property type="entry name" value="Cys-tRNA-ligase"/>
</dbReference>
<comment type="similarity">
    <text evidence="4">Belongs to the cysteine synthase/cystathionine beta-synthase family.</text>
</comment>
<dbReference type="SUPFAM" id="SSF53686">
    <property type="entry name" value="Tryptophan synthase beta subunit-like PLP-dependent enzymes"/>
    <property type="match status" value="1"/>
</dbReference>
<feature type="binding site" evidence="19">
    <location>
        <position position="449"/>
    </location>
    <ligand>
        <name>Zn(2+)</name>
        <dbReference type="ChEBI" id="CHEBI:29105"/>
    </ligand>
</feature>
<dbReference type="Gene3D" id="3.40.50.620">
    <property type="entry name" value="HUPs"/>
    <property type="match status" value="1"/>
</dbReference>
<keyword evidence="17" id="KW-0198">Cysteine biosynthesis</keyword>
<evidence type="ECO:0000256" key="19">
    <source>
        <dbReference type="HAMAP-Rule" id="MF_00041"/>
    </source>
</evidence>
<dbReference type="PANTHER" id="PTHR10890:SF3">
    <property type="entry name" value="CYSTEINE--TRNA LIGASE, CYTOPLASMIC"/>
    <property type="match status" value="1"/>
</dbReference>
<dbReference type="CDD" id="cd01561">
    <property type="entry name" value="CBS_like"/>
    <property type="match status" value="1"/>
</dbReference>
<keyword evidence="12 19" id="KW-0862">Zinc</keyword>
<comment type="catalytic activity">
    <reaction evidence="18">
        <text>O-acetyl-L-serine + hydrogen sulfide = L-cysteine + acetate</text>
        <dbReference type="Rhea" id="RHEA:14829"/>
        <dbReference type="ChEBI" id="CHEBI:29919"/>
        <dbReference type="ChEBI" id="CHEBI:30089"/>
        <dbReference type="ChEBI" id="CHEBI:35235"/>
        <dbReference type="ChEBI" id="CHEBI:58340"/>
        <dbReference type="EC" id="2.5.1.47"/>
    </reaction>
</comment>
<evidence type="ECO:0000256" key="5">
    <source>
        <dbReference type="ARBA" id="ARBA00011245"/>
    </source>
</evidence>
<keyword evidence="14" id="KW-0663">Pyridoxal phosphate</keyword>
<accession>C0QCN7</accession>
<keyword evidence="11 19" id="KW-0547">Nucleotide-binding</keyword>
<organism evidence="21 22">
    <name type="scientific">Desulforapulum autotrophicum (strain ATCC 43914 / DSM 3382 / VKM B-1955 / HRM2)</name>
    <name type="common">Desulfobacterium autotrophicum</name>
    <dbReference type="NCBI Taxonomy" id="177437"/>
    <lineage>
        <taxon>Bacteria</taxon>
        <taxon>Pseudomonadati</taxon>
        <taxon>Thermodesulfobacteriota</taxon>
        <taxon>Desulfobacteria</taxon>
        <taxon>Desulfobacterales</taxon>
        <taxon>Desulfobacteraceae</taxon>
        <taxon>Desulforapulum</taxon>
    </lineage>
</organism>
<comment type="subunit">
    <text evidence="5 19">Monomer.</text>
</comment>
<dbReference type="InterPro" id="IPR024909">
    <property type="entry name" value="Cys-tRNA/MSH_ligase"/>
</dbReference>
<dbReference type="Gene3D" id="1.20.120.1910">
    <property type="entry name" value="Cysteine-tRNA ligase, C-terminal anti-codon recognition domain"/>
    <property type="match status" value="1"/>
</dbReference>
<dbReference type="GO" id="GO:0004124">
    <property type="term" value="F:cysteine synthase activity"/>
    <property type="evidence" value="ECO:0007669"/>
    <property type="project" value="UniProtKB-EC"/>
</dbReference>
<dbReference type="InterPro" id="IPR015273">
    <property type="entry name" value="Cys-tRNA-synt_Ia_DALR"/>
</dbReference>
<dbReference type="GO" id="GO:0005829">
    <property type="term" value="C:cytosol"/>
    <property type="evidence" value="ECO:0007669"/>
    <property type="project" value="TreeGrafter"/>
</dbReference>
<dbReference type="InterPro" id="IPR036052">
    <property type="entry name" value="TrpB-like_PALP_sf"/>
</dbReference>
<dbReference type="PRINTS" id="PR00983">
    <property type="entry name" value="TRNASYNTHCYS"/>
</dbReference>
<dbReference type="GO" id="GO:0006423">
    <property type="term" value="P:cysteinyl-tRNA aminoacylation"/>
    <property type="evidence" value="ECO:0007669"/>
    <property type="project" value="UniProtKB-UniRule"/>
</dbReference>
<dbReference type="SUPFAM" id="SSF52374">
    <property type="entry name" value="Nucleotidylyl transferase"/>
    <property type="match status" value="1"/>
</dbReference>
<dbReference type="InterPro" id="IPR032678">
    <property type="entry name" value="tRNA-synt_1_cat_dom"/>
</dbReference>
<dbReference type="SMART" id="SM00840">
    <property type="entry name" value="DALR_2"/>
    <property type="match status" value="1"/>
</dbReference>
<sequence>MSESASIERQKILEARGAEIVLTPSRLGSDGAIEEAYRMARENPDLYFNVDQYNNDANWKAHYHGTANEILEQTGGKVSVFVAALGTGGTLMGTSRRMKEVNPLIEIVGVEPFQGHKIQGLKNMKESYPPGIYDKKRIDTIINIGDEEAFETARQLARKEGLLVGMSSGAAMAGAIAVAKRIDRGTIVVVFPDSGERYLSTALFLPKIRRGTLKVLNTLTQKKELFKPNKSESIGIYSCGPTVHGRIHLGEARRFVFSDLLCRYLEFSGYKVNHVMNITDLDDKIIEASEKAHMDMDLFTEENIIQFKKDLDLLGIRDATKYPLASLHVEEMISLADKIIENGFGYEKLRSVYFDVSKLPSYGRLSGVDLDKMNLGTTVDLDDYEKEDPRDFTLLKRVKLNELKKGIYYSTKWGNVRPSWHIQCPAMAMKYLSENFDIHTSARHLIFPHHENEIAIAEAVTGKLLANYWMHCGPVMFEDKEVDEKKRFLTVEFVLKMGFSERELRYWLLSSNYQRSLPFSRERLLAKRKSLKRVDDFIQALLNVENADNDSVVEDLAQDTIDEFTKAMDDDLNISVALASIFKTVRKGNNLIQKMEMTAQAAENIINAFKKIDAVLNVFSFDPPFLEQDTQVLMDRRNALRKGKDWEAADQIRVELENRGIEINDLGD</sequence>
<dbReference type="Pfam" id="PF09190">
    <property type="entry name" value="DALR_2"/>
    <property type="match status" value="1"/>
</dbReference>
<evidence type="ECO:0000256" key="2">
    <source>
        <dbReference type="ARBA" id="ARBA00004496"/>
    </source>
</evidence>
<feature type="binding site" evidence="19">
    <location>
        <position position="424"/>
    </location>
    <ligand>
        <name>Zn(2+)</name>
        <dbReference type="ChEBI" id="CHEBI:29105"/>
    </ligand>
</feature>
<evidence type="ECO:0000256" key="12">
    <source>
        <dbReference type="ARBA" id="ARBA00022833"/>
    </source>
</evidence>
<evidence type="ECO:0000313" key="22">
    <source>
        <dbReference type="Proteomes" id="UP000000442"/>
    </source>
</evidence>
<dbReference type="STRING" id="177437.HRM2_20130"/>
<protein>
    <recommendedName>
        <fullName evidence="19">Cysteine--tRNA ligase</fullName>
        <ecNumber evidence="19">6.1.1.16</ecNumber>
    </recommendedName>
    <alternativeName>
        <fullName evidence="19">Cysteinyl-tRNA synthetase</fullName>
        <shortName evidence="19">CysRS</shortName>
    </alternativeName>
</protein>
<dbReference type="InterPro" id="IPR009080">
    <property type="entry name" value="tRNAsynth_Ia_anticodon-bd"/>
</dbReference>
<dbReference type="KEGG" id="dat:HRM2_20130"/>
<dbReference type="PANTHER" id="PTHR10890">
    <property type="entry name" value="CYSTEINYL-TRNA SYNTHETASE"/>
    <property type="match status" value="1"/>
</dbReference>
<evidence type="ECO:0000256" key="11">
    <source>
        <dbReference type="ARBA" id="ARBA00022741"/>
    </source>
</evidence>
<keyword evidence="10 19" id="KW-0479">Metal-binding</keyword>